<dbReference type="InterPro" id="IPR050346">
    <property type="entry name" value="FMO-like"/>
</dbReference>
<keyword evidence="3" id="KW-0274">FAD</keyword>
<dbReference type="GO" id="GO:0004499">
    <property type="term" value="F:N,N-dimethylaniline monooxygenase activity"/>
    <property type="evidence" value="ECO:0007669"/>
    <property type="project" value="InterPro"/>
</dbReference>
<keyword evidence="4" id="KW-0521">NADP</keyword>
<keyword evidence="5" id="KW-0560">Oxidoreductase</keyword>
<dbReference type="Proteomes" id="UP001174694">
    <property type="component" value="Unassembled WGS sequence"/>
</dbReference>
<dbReference type="InterPro" id="IPR036188">
    <property type="entry name" value="FAD/NAD-bd_sf"/>
</dbReference>
<accession>A0AA38RTI3</accession>
<feature type="region of interest" description="Disordered" evidence="6">
    <location>
        <begin position="45"/>
        <end position="81"/>
    </location>
</feature>
<keyword evidence="7" id="KW-0503">Monooxygenase</keyword>
<dbReference type="Pfam" id="PF00743">
    <property type="entry name" value="FMO-like"/>
    <property type="match status" value="1"/>
</dbReference>
<comment type="caution">
    <text evidence="7">The sequence shown here is derived from an EMBL/GenBank/DDBJ whole genome shotgun (WGS) entry which is preliminary data.</text>
</comment>
<dbReference type="InterPro" id="IPR020946">
    <property type="entry name" value="Flavin_mOase-like"/>
</dbReference>
<dbReference type="PANTHER" id="PTHR23023">
    <property type="entry name" value="DIMETHYLANILINE MONOOXYGENASE"/>
    <property type="match status" value="1"/>
</dbReference>
<evidence type="ECO:0000256" key="6">
    <source>
        <dbReference type="SAM" id="MobiDB-lite"/>
    </source>
</evidence>
<evidence type="ECO:0000313" key="7">
    <source>
        <dbReference type="EMBL" id="KAJ9145113.1"/>
    </source>
</evidence>
<sequence length="475" mass="52656">MTSIKRVAVIGAGPSGAAAAEALIQTQAFDVVRVFERRAEPGGAWQYDAAPDVPPADPMVHPSIVDQPLEPPSQLPADTPNSARERWVTAPVYENLTTNVNIDIMSYTHVHFSEVDRTPAADDSDPMFPSAARVLKYIQALHERHAASLVLNTTLEKAVKHGPEWLLTLRRAEGGKDHWYEEPFDAVVVATGIYSVPKIPLIPGLKAYNKTFPGRALHSKYFRSVEAFRNKAVLIVGNGITALDLIRDLMLVTSSLAVSHRSPNWMYPTSLEGVQGITVRSELERVDPDTGDWFFTDRGPSLRPDAIIFATGYHVSFPFLQPPYASHNHSPEAPADWVPGTYLHTFWRDDPTLSFVGLVQNSVSFRVFAYQGALVAAYLSGSLSLPAAQEMEQWERDRLAEVNGQTAVFHYNKYPDSVAFLNQLHSLLVGAGSGAEKMKLLAWQEEWTPPYLAGVNERKRRVDNLKTLHLRGTVL</sequence>
<dbReference type="EMBL" id="JANBVO010000015">
    <property type="protein sequence ID" value="KAJ9145113.1"/>
    <property type="molecule type" value="Genomic_DNA"/>
</dbReference>
<evidence type="ECO:0000256" key="3">
    <source>
        <dbReference type="ARBA" id="ARBA00022827"/>
    </source>
</evidence>
<dbReference type="Pfam" id="PF13450">
    <property type="entry name" value="NAD_binding_8"/>
    <property type="match status" value="1"/>
</dbReference>
<comment type="similarity">
    <text evidence="1">Belongs to the FMO family.</text>
</comment>
<evidence type="ECO:0000256" key="1">
    <source>
        <dbReference type="ARBA" id="ARBA00009183"/>
    </source>
</evidence>
<name>A0AA38RTI3_9PEZI</name>
<evidence type="ECO:0000256" key="2">
    <source>
        <dbReference type="ARBA" id="ARBA00022630"/>
    </source>
</evidence>
<dbReference type="AlphaFoldDB" id="A0AA38RTI3"/>
<dbReference type="InterPro" id="IPR000960">
    <property type="entry name" value="Flavin_mOase"/>
</dbReference>
<proteinExistence type="inferred from homology"/>
<dbReference type="SUPFAM" id="SSF51905">
    <property type="entry name" value="FAD/NAD(P)-binding domain"/>
    <property type="match status" value="2"/>
</dbReference>
<dbReference type="PIRSF" id="PIRSF000332">
    <property type="entry name" value="FMO"/>
    <property type="match status" value="1"/>
</dbReference>
<dbReference type="GO" id="GO:0050661">
    <property type="term" value="F:NADP binding"/>
    <property type="evidence" value="ECO:0007669"/>
    <property type="project" value="InterPro"/>
</dbReference>
<organism evidence="7 8">
    <name type="scientific">Pleurostoma richardsiae</name>
    <dbReference type="NCBI Taxonomy" id="41990"/>
    <lineage>
        <taxon>Eukaryota</taxon>
        <taxon>Fungi</taxon>
        <taxon>Dikarya</taxon>
        <taxon>Ascomycota</taxon>
        <taxon>Pezizomycotina</taxon>
        <taxon>Sordariomycetes</taxon>
        <taxon>Sordariomycetidae</taxon>
        <taxon>Calosphaeriales</taxon>
        <taxon>Pleurostomataceae</taxon>
        <taxon>Pleurostoma</taxon>
    </lineage>
</organism>
<evidence type="ECO:0000313" key="8">
    <source>
        <dbReference type="Proteomes" id="UP001174694"/>
    </source>
</evidence>
<dbReference type="GO" id="GO:0050660">
    <property type="term" value="F:flavin adenine dinucleotide binding"/>
    <property type="evidence" value="ECO:0007669"/>
    <property type="project" value="InterPro"/>
</dbReference>
<keyword evidence="8" id="KW-1185">Reference proteome</keyword>
<keyword evidence="2" id="KW-0285">Flavoprotein</keyword>
<evidence type="ECO:0000256" key="5">
    <source>
        <dbReference type="ARBA" id="ARBA00023002"/>
    </source>
</evidence>
<dbReference type="PRINTS" id="PR00370">
    <property type="entry name" value="FMOXYGENASE"/>
</dbReference>
<gene>
    <name evidence="7" type="ORF">NKR23_g5598</name>
</gene>
<dbReference type="Gene3D" id="3.50.50.60">
    <property type="entry name" value="FAD/NAD(P)-binding domain"/>
    <property type="match status" value="2"/>
</dbReference>
<reference evidence="7" key="1">
    <citation type="submission" date="2022-07" db="EMBL/GenBank/DDBJ databases">
        <title>Fungi with potential for degradation of polypropylene.</title>
        <authorList>
            <person name="Gostincar C."/>
        </authorList>
    </citation>
    <scope>NUCLEOTIDE SEQUENCE</scope>
    <source>
        <strain evidence="7">EXF-13308</strain>
    </source>
</reference>
<evidence type="ECO:0000256" key="4">
    <source>
        <dbReference type="ARBA" id="ARBA00022857"/>
    </source>
</evidence>
<protein>
    <submittedName>
        <fullName evidence="7">Dimethylaniline monooxygenase (N-oxide forming)</fullName>
    </submittedName>
</protein>